<feature type="chain" id="PRO_5012266297" description="PKD domain-containing protein" evidence="1">
    <location>
        <begin position="23"/>
        <end position="196"/>
    </location>
</feature>
<sequence length="196" mass="20514">MLYRSFLALGFALGLASCLTTRAPAMLASLECPAELLIGEQGRFVASTTDDGIPAPDVQWIWGDTETSTGADASHVFRTPGTYSVTAELRRGENAVDTETCVVTAVELGHGPVFTACQAQPSTAASGEPVSLMGSLHPNSPEADAFGVDWGDGNTDASLPATHRYSEPGTYTVTVTARNAYGIDFCSTDVTITESD</sequence>
<dbReference type="CDD" id="cd00146">
    <property type="entry name" value="PKD"/>
    <property type="match status" value="2"/>
</dbReference>
<dbReference type="AlphaFoldDB" id="A0A259TV36"/>
<feature type="signal peptide" evidence="1">
    <location>
        <begin position="1"/>
        <end position="22"/>
    </location>
</feature>
<feature type="domain" description="PKD" evidence="2">
    <location>
        <begin position="140"/>
        <end position="196"/>
    </location>
</feature>
<dbReference type="PROSITE" id="PS51257">
    <property type="entry name" value="PROKAR_LIPOPROTEIN"/>
    <property type="match status" value="1"/>
</dbReference>
<name>A0A259TV36_9BACT</name>
<evidence type="ECO:0000313" key="4">
    <source>
        <dbReference type="Proteomes" id="UP000216446"/>
    </source>
</evidence>
<dbReference type="PROSITE" id="PS50093">
    <property type="entry name" value="PKD"/>
    <property type="match status" value="2"/>
</dbReference>
<proteinExistence type="predicted"/>
<evidence type="ECO:0000256" key="1">
    <source>
        <dbReference type="SAM" id="SignalP"/>
    </source>
</evidence>
<dbReference type="SMART" id="SM00089">
    <property type="entry name" value="PKD"/>
    <property type="match status" value="2"/>
</dbReference>
<dbReference type="OrthoDB" id="9802683at2"/>
<comment type="caution">
    <text evidence="3">The sequence shown here is derived from an EMBL/GenBank/DDBJ whole genome shotgun (WGS) entry which is preliminary data.</text>
</comment>
<organism evidence="3 4">
    <name type="scientific">Rubricoccus marinus</name>
    <dbReference type="NCBI Taxonomy" id="716817"/>
    <lineage>
        <taxon>Bacteria</taxon>
        <taxon>Pseudomonadati</taxon>
        <taxon>Rhodothermota</taxon>
        <taxon>Rhodothermia</taxon>
        <taxon>Rhodothermales</taxon>
        <taxon>Rubricoccaceae</taxon>
        <taxon>Rubricoccus</taxon>
    </lineage>
</organism>
<evidence type="ECO:0000313" key="3">
    <source>
        <dbReference type="EMBL" id="OZC01629.1"/>
    </source>
</evidence>
<evidence type="ECO:0000259" key="2">
    <source>
        <dbReference type="PROSITE" id="PS50093"/>
    </source>
</evidence>
<reference evidence="3 4" key="1">
    <citation type="submission" date="2016-11" db="EMBL/GenBank/DDBJ databases">
        <title>Study of marine rhodopsin-containing bacteria.</title>
        <authorList>
            <person name="Yoshizawa S."/>
            <person name="Kumagai Y."/>
            <person name="Kogure K."/>
        </authorList>
    </citation>
    <scope>NUCLEOTIDE SEQUENCE [LARGE SCALE GENOMIC DNA]</scope>
    <source>
        <strain evidence="3 4">SG-29</strain>
    </source>
</reference>
<dbReference type="Proteomes" id="UP000216446">
    <property type="component" value="Unassembled WGS sequence"/>
</dbReference>
<keyword evidence="4" id="KW-1185">Reference proteome</keyword>
<accession>A0A259TV36</accession>
<gene>
    <name evidence="3" type="ORF">BSZ36_00705</name>
</gene>
<dbReference type="InterPro" id="IPR035986">
    <property type="entry name" value="PKD_dom_sf"/>
</dbReference>
<dbReference type="Pfam" id="PF18911">
    <property type="entry name" value="PKD_4"/>
    <property type="match status" value="2"/>
</dbReference>
<keyword evidence="1" id="KW-0732">Signal</keyword>
<feature type="domain" description="PKD" evidence="2">
    <location>
        <begin position="59"/>
        <end position="86"/>
    </location>
</feature>
<dbReference type="SUPFAM" id="SSF49299">
    <property type="entry name" value="PKD domain"/>
    <property type="match status" value="2"/>
</dbReference>
<dbReference type="RefSeq" id="WP_094545249.1">
    <property type="nucleotide sequence ID" value="NZ_MQWB01000001.1"/>
</dbReference>
<dbReference type="InterPro" id="IPR000601">
    <property type="entry name" value="PKD_dom"/>
</dbReference>
<dbReference type="Gene3D" id="2.60.40.10">
    <property type="entry name" value="Immunoglobulins"/>
    <property type="match status" value="2"/>
</dbReference>
<dbReference type="InterPro" id="IPR013783">
    <property type="entry name" value="Ig-like_fold"/>
</dbReference>
<dbReference type="InParanoid" id="A0A259TV36"/>
<protein>
    <recommendedName>
        <fullName evidence="2">PKD domain-containing protein</fullName>
    </recommendedName>
</protein>
<dbReference type="EMBL" id="MQWB01000001">
    <property type="protein sequence ID" value="OZC01629.1"/>
    <property type="molecule type" value="Genomic_DNA"/>
</dbReference>
<dbReference type="InterPro" id="IPR022409">
    <property type="entry name" value="PKD/Chitinase_dom"/>
</dbReference>